<organism evidence="2 3">
    <name type="scientific">Tolypothrix bouteillei VB521301</name>
    <dbReference type="NCBI Taxonomy" id="1479485"/>
    <lineage>
        <taxon>Bacteria</taxon>
        <taxon>Bacillati</taxon>
        <taxon>Cyanobacteriota</taxon>
        <taxon>Cyanophyceae</taxon>
        <taxon>Nostocales</taxon>
        <taxon>Tolypothrichaceae</taxon>
        <taxon>Tolypothrix</taxon>
    </lineage>
</organism>
<keyword evidence="1" id="KW-0812">Transmembrane</keyword>
<keyword evidence="1" id="KW-0472">Membrane</keyword>
<dbReference type="NCBIfam" id="NF038303">
    <property type="entry name" value="EPS_HpsB"/>
    <property type="match status" value="1"/>
</dbReference>
<comment type="caution">
    <text evidence="2">The sequence shown here is derived from an EMBL/GenBank/DDBJ whole genome shotgun (WGS) entry which is preliminary data.</text>
</comment>
<name>A0A8S9T8N7_9CYAN</name>
<reference evidence="2" key="2">
    <citation type="submission" date="2019-11" db="EMBL/GenBank/DDBJ databases">
        <title>Improved Assembly of Tolypothrix boutellei genome.</title>
        <authorList>
            <person name="Sarangi A.N."/>
            <person name="Mukherjee M."/>
            <person name="Ghosh S."/>
            <person name="Singh D."/>
            <person name="Das A."/>
            <person name="Kant S."/>
            <person name="Prusty A."/>
            <person name="Tripathy S."/>
        </authorList>
    </citation>
    <scope>NUCLEOTIDE SEQUENCE</scope>
    <source>
        <strain evidence="2">VB521301</strain>
    </source>
</reference>
<accession>A0A8S9T8N7</accession>
<dbReference type="RefSeq" id="WP_082051581.1">
    <property type="nucleotide sequence ID" value="NZ_JHEG04000001.1"/>
</dbReference>
<sequence length="235" mass="24881">MMIGKYTSRKRLQVILVNKIAAPFLQANQAGFTIIESLIALMVVSILLAAIAPVITLSVATRVQSRRVELATRAAKTYIDGVRTKQILAPAPPGSTTTLSNFSAPTASGSFSCTANSYCTNTATASTPPTNLYCVDFDGSGTCEGTSTTDMVVQAFRPDSNDPAMGYSLGVRVYRADAFRLNTTLLKNTSTTKVTQNPFTGGAGKRSAPLVEMTTEINDAVPKYGDLCTRLGGCN</sequence>
<dbReference type="OrthoDB" id="468208at2"/>
<evidence type="ECO:0000256" key="1">
    <source>
        <dbReference type="SAM" id="Phobius"/>
    </source>
</evidence>
<reference evidence="2" key="1">
    <citation type="journal article" date="2015" name="Genome Announc.">
        <title>Draft Genome Sequence of Tolypothrix boutellei Strain VB521301.</title>
        <authorList>
            <person name="Chandrababunaidu M.M."/>
            <person name="Singh D."/>
            <person name="Sen D."/>
            <person name="Bhan S."/>
            <person name="Das S."/>
            <person name="Gupta A."/>
            <person name="Adhikary S.P."/>
            <person name="Tripathy S."/>
        </authorList>
    </citation>
    <scope>NUCLEOTIDE SEQUENCE</scope>
    <source>
        <strain evidence="2">VB521301</strain>
    </source>
</reference>
<dbReference type="EMBL" id="JHEG04000001">
    <property type="protein sequence ID" value="KAF3888448.1"/>
    <property type="molecule type" value="Genomic_DNA"/>
</dbReference>
<protein>
    <submittedName>
        <fullName evidence="2">Type II secretion system protein</fullName>
    </submittedName>
</protein>
<proteinExistence type="predicted"/>
<dbReference type="NCBIfam" id="TIGR02532">
    <property type="entry name" value="IV_pilin_GFxxxE"/>
    <property type="match status" value="1"/>
</dbReference>
<dbReference type="Proteomes" id="UP000029738">
    <property type="component" value="Unassembled WGS sequence"/>
</dbReference>
<evidence type="ECO:0000313" key="2">
    <source>
        <dbReference type="EMBL" id="KAF3888448.1"/>
    </source>
</evidence>
<feature type="transmembrane region" description="Helical" evidence="1">
    <location>
        <begin position="38"/>
        <end position="60"/>
    </location>
</feature>
<dbReference type="AlphaFoldDB" id="A0A8S9T8N7"/>
<evidence type="ECO:0000313" key="3">
    <source>
        <dbReference type="Proteomes" id="UP000029738"/>
    </source>
</evidence>
<gene>
    <name evidence="2" type="ORF">DA73_0400025360</name>
</gene>
<keyword evidence="3" id="KW-1185">Reference proteome</keyword>
<dbReference type="Pfam" id="PF07963">
    <property type="entry name" value="N_methyl"/>
    <property type="match status" value="1"/>
</dbReference>
<dbReference type="InterPro" id="IPR012902">
    <property type="entry name" value="N_methyl_site"/>
</dbReference>
<keyword evidence="1" id="KW-1133">Transmembrane helix</keyword>